<keyword evidence="2" id="KW-1185">Reference proteome</keyword>
<dbReference type="HOGENOM" id="CLU_2068982_0_0_9"/>
<dbReference type="RefSeq" id="WP_003409944.1">
    <property type="nucleotide sequence ID" value="NZ_ACOM01000005.1"/>
</dbReference>
<sequence>MNIELKPVCECGHVFKEIKVAHLVLDGKEGLIAPIPKIIPSYCPGCGKTIGSLSMNCIRQLGVISEDKLKELDLFIFKANGYGALSTDEYYLDTEIKNRLLDVLKEHLNEMKEELKSI</sequence>
<accession>C4IGS9</accession>
<dbReference type="AlphaFoldDB" id="C4IGS9"/>
<protein>
    <submittedName>
        <fullName evidence="1">Uncharacterized protein</fullName>
    </submittedName>
</protein>
<organism evidence="1 2">
    <name type="scientific">Clostridium butyricum E4 str. BoNT E BL5262</name>
    <dbReference type="NCBI Taxonomy" id="632245"/>
    <lineage>
        <taxon>Bacteria</taxon>
        <taxon>Bacillati</taxon>
        <taxon>Bacillota</taxon>
        <taxon>Clostridia</taxon>
        <taxon>Eubacteriales</taxon>
        <taxon>Clostridiaceae</taxon>
        <taxon>Clostridium</taxon>
    </lineage>
</organism>
<reference evidence="1 2" key="1">
    <citation type="submission" date="2009-08" db="EMBL/GenBank/DDBJ databases">
        <authorList>
            <person name="Shrivastava S."/>
            <person name="Brinkac L.B."/>
            <person name="Brown J.L."/>
            <person name="Bruce D.B."/>
            <person name="Detter C."/>
            <person name="Green L.D."/>
            <person name="Munk C.A."/>
            <person name="Rogers Y.C."/>
            <person name="Tapia R."/>
            <person name="Sims D.R."/>
            <person name="Smith L.A."/>
            <person name="Smith T.J."/>
            <person name="Sutton G."/>
            <person name="Brettin T."/>
        </authorList>
    </citation>
    <scope>NUCLEOTIDE SEQUENCE [LARGE SCALE GENOMIC DNA]</scope>
    <source>
        <strain evidence="2">E4 str. BoNT E BL5262</strain>
    </source>
</reference>
<proteinExistence type="predicted"/>
<comment type="caution">
    <text evidence="1">The sequence shown here is derived from an EMBL/GenBank/DDBJ whole genome shotgun (WGS) entry which is preliminary data.</text>
</comment>
<name>C4IGS9_CLOBU</name>
<dbReference type="EMBL" id="ACOM01000005">
    <property type="protein sequence ID" value="EEP53345.1"/>
    <property type="molecule type" value="Genomic_DNA"/>
</dbReference>
<evidence type="ECO:0000313" key="2">
    <source>
        <dbReference type="Proteomes" id="UP000003081"/>
    </source>
</evidence>
<gene>
    <name evidence="1" type="ORF">CLP_2623</name>
</gene>
<evidence type="ECO:0000313" key="1">
    <source>
        <dbReference type="EMBL" id="EEP53345.1"/>
    </source>
</evidence>
<dbReference type="Proteomes" id="UP000003081">
    <property type="component" value="Unassembled WGS sequence"/>
</dbReference>